<protein>
    <submittedName>
        <fullName evidence="1">Haloalkane dehalogenase isoform X2</fullName>
    </submittedName>
</protein>
<sequence length="60" mass="7071">MARILRLLYCMSEEKAVRSLGQPVNPHITCYCLDFVLRIRLHIVKNRAQQACFAPNKRRK</sequence>
<organism evidence="1">
    <name type="scientific">Rhizophora mucronata</name>
    <name type="common">Asiatic mangrove</name>
    <dbReference type="NCBI Taxonomy" id="61149"/>
    <lineage>
        <taxon>Eukaryota</taxon>
        <taxon>Viridiplantae</taxon>
        <taxon>Streptophyta</taxon>
        <taxon>Embryophyta</taxon>
        <taxon>Tracheophyta</taxon>
        <taxon>Spermatophyta</taxon>
        <taxon>Magnoliopsida</taxon>
        <taxon>eudicotyledons</taxon>
        <taxon>Gunneridae</taxon>
        <taxon>Pentapetalae</taxon>
        <taxon>rosids</taxon>
        <taxon>fabids</taxon>
        <taxon>Malpighiales</taxon>
        <taxon>Rhizophoraceae</taxon>
        <taxon>Rhizophora</taxon>
    </lineage>
</organism>
<proteinExistence type="predicted"/>
<dbReference type="EMBL" id="GGEC01039059">
    <property type="protein sequence ID" value="MBX19543.1"/>
    <property type="molecule type" value="Transcribed_RNA"/>
</dbReference>
<accession>A0A2P2LNJ4</accession>
<dbReference type="AlphaFoldDB" id="A0A2P2LNJ4"/>
<name>A0A2P2LNJ4_RHIMU</name>
<evidence type="ECO:0000313" key="1">
    <source>
        <dbReference type="EMBL" id="MBX19543.1"/>
    </source>
</evidence>
<reference evidence="1" key="1">
    <citation type="submission" date="2018-02" db="EMBL/GenBank/DDBJ databases">
        <title>Rhizophora mucronata_Transcriptome.</title>
        <authorList>
            <person name="Meera S.P."/>
            <person name="Sreeshan A."/>
            <person name="Augustine A."/>
        </authorList>
    </citation>
    <scope>NUCLEOTIDE SEQUENCE</scope>
    <source>
        <tissue evidence="1">Leaf</tissue>
    </source>
</reference>